<feature type="compositionally biased region" description="Basic and acidic residues" evidence="1">
    <location>
        <begin position="870"/>
        <end position="881"/>
    </location>
</feature>
<dbReference type="InterPro" id="IPR038825">
    <property type="entry name" value="Apical_junction"/>
</dbReference>
<gene>
    <name evidence="3" type="ORF">ILUMI_07310</name>
</gene>
<feature type="compositionally biased region" description="Basic and acidic residues" evidence="1">
    <location>
        <begin position="1430"/>
        <end position="1446"/>
    </location>
</feature>
<feature type="region of interest" description="Disordered" evidence="1">
    <location>
        <begin position="1343"/>
        <end position="1458"/>
    </location>
</feature>
<dbReference type="Pfam" id="PF26649">
    <property type="entry name" value="Ajm-1"/>
    <property type="match status" value="1"/>
</dbReference>
<accession>A0A8K0D9J5</accession>
<feature type="compositionally biased region" description="Polar residues" evidence="1">
    <location>
        <begin position="1346"/>
        <end position="1359"/>
    </location>
</feature>
<dbReference type="Proteomes" id="UP000801492">
    <property type="component" value="Unassembled WGS sequence"/>
</dbReference>
<feature type="region of interest" description="Disordered" evidence="1">
    <location>
        <begin position="659"/>
        <end position="683"/>
    </location>
</feature>
<protein>
    <recommendedName>
        <fullName evidence="2">Apical junction molecule ajm1 alpha/beta domain-containing protein</fullName>
    </recommendedName>
</protein>
<feature type="region of interest" description="Disordered" evidence="1">
    <location>
        <begin position="1153"/>
        <end position="1182"/>
    </location>
</feature>
<feature type="region of interest" description="Disordered" evidence="1">
    <location>
        <begin position="180"/>
        <end position="205"/>
    </location>
</feature>
<dbReference type="GO" id="GO:0045216">
    <property type="term" value="P:cell-cell junction organization"/>
    <property type="evidence" value="ECO:0007669"/>
    <property type="project" value="InterPro"/>
</dbReference>
<feature type="region of interest" description="Disordered" evidence="1">
    <location>
        <begin position="67"/>
        <end position="88"/>
    </location>
</feature>
<name>A0A8K0D9J5_IGNLU</name>
<feature type="domain" description="Apical junction molecule ajm1 alpha/beta" evidence="2">
    <location>
        <begin position="1517"/>
        <end position="1630"/>
    </location>
</feature>
<dbReference type="PANTHER" id="PTHR21517:SF3">
    <property type="entry name" value="APICAL JUNCTION COMPONENT 1 HOMOLOG"/>
    <property type="match status" value="1"/>
</dbReference>
<feature type="compositionally biased region" description="Polar residues" evidence="1">
    <location>
        <begin position="1411"/>
        <end position="1428"/>
    </location>
</feature>
<dbReference type="GO" id="GO:0005886">
    <property type="term" value="C:plasma membrane"/>
    <property type="evidence" value="ECO:0007669"/>
    <property type="project" value="TreeGrafter"/>
</dbReference>
<feature type="compositionally biased region" description="Pro residues" evidence="1">
    <location>
        <begin position="740"/>
        <end position="750"/>
    </location>
</feature>
<feature type="compositionally biased region" description="Polar residues" evidence="1">
    <location>
        <begin position="854"/>
        <end position="866"/>
    </location>
</feature>
<dbReference type="PANTHER" id="PTHR21517">
    <property type="entry name" value="APICAL JUNCTION COMPONENT 1 HOMOLOG"/>
    <property type="match status" value="1"/>
</dbReference>
<comment type="caution">
    <text evidence="3">The sequence shown here is derived from an EMBL/GenBank/DDBJ whole genome shotgun (WGS) entry which is preliminary data.</text>
</comment>
<feature type="compositionally biased region" description="Low complexity" evidence="1">
    <location>
        <begin position="1166"/>
        <end position="1180"/>
    </location>
</feature>
<dbReference type="EMBL" id="VTPC01003218">
    <property type="protein sequence ID" value="KAF2898852.1"/>
    <property type="molecule type" value="Genomic_DNA"/>
</dbReference>
<feature type="region of interest" description="Disordered" evidence="1">
    <location>
        <begin position="917"/>
        <end position="939"/>
    </location>
</feature>
<feature type="compositionally biased region" description="Polar residues" evidence="1">
    <location>
        <begin position="659"/>
        <end position="678"/>
    </location>
</feature>
<organism evidence="3 4">
    <name type="scientific">Ignelater luminosus</name>
    <name type="common">Cucubano</name>
    <name type="synonym">Pyrophorus luminosus</name>
    <dbReference type="NCBI Taxonomy" id="2038154"/>
    <lineage>
        <taxon>Eukaryota</taxon>
        <taxon>Metazoa</taxon>
        <taxon>Ecdysozoa</taxon>
        <taxon>Arthropoda</taxon>
        <taxon>Hexapoda</taxon>
        <taxon>Insecta</taxon>
        <taxon>Pterygota</taxon>
        <taxon>Neoptera</taxon>
        <taxon>Endopterygota</taxon>
        <taxon>Coleoptera</taxon>
        <taxon>Polyphaga</taxon>
        <taxon>Elateriformia</taxon>
        <taxon>Elateroidea</taxon>
        <taxon>Elateridae</taxon>
        <taxon>Agrypninae</taxon>
        <taxon>Pyrophorini</taxon>
        <taxon>Ignelater</taxon>
    </lineage>
</organism>
<dbReference type="SUPFAM" id="SSF144232">
    <property type="entry name" value="HIT/MYND zinc finger-like"/>
    <property type="match status" value="1"/>
</dbReference>
<feature type="compositionally biased region" description="Polar residues" evidence="1">
    <location>
        <begin position="1208"/>
        <end position="1227"/>
    </location>
</feature>
<feature type="region of interest" description="Disordered" evidence="1">
    <location>
        <begin position="1208"/>
        <end position="1235"/>
    </location>
</feature>
<feature type="compositionally biased region" description="Polar residues" evidence="1">
    <location>
        <begin position="759"/>
        <end position="769"/>
    </location>
</feature>
<dbReference type="InterPro" id="IPR058586">
    <property type="entry name" value="Ajm-1"/>
</dbReference>
<keyword evidence="4" id="KW-1185">Reference proteome</keyword>
<dbReference type="OrthoDB" id="6431454at2759"/>
<proteinExistence type="predicted"/>
<evidence type="ECO:0000259" key="2">
    <source>
        <dbReference type="Pfam" id="PF26649"/>
    </source>
</evidence>
<sequence>MEEIAFSDWPGQPVDLSGSNPWLPAYGFQPPHTLLDKDDFIGNPDADLFLQGSVGQHYMYLETIQEETSDDLQSESDRSESRASPVGWLATDSESGSVIRIDTLALDEIDSESEREIACPAKRRRQDNINTLGCSDDESNYSLSRSSSLLQFETLERQCQDISSSSPSILSTFSFDSLESHRKNDLSPDSLEREDGEPESDYYKTLKVDIVRPKRNQSRDSLLYNAQRLSDSDSSESTDSERTLETNCKSTNSLKMSRSFDNLHSGAFQKATRDKMSSENLSEDSGYSDHLCNFVKNKSSSIPNLSMQCERKQSENQLLHEVKNPYAAFDACDVEYTFQNISFNFGSSYHDLRVLDKYDVSGEFRSPLIERFMRNGAAKWRSAAVCDFGIIQRTDAVVNIEKVSECDVRSSKYNAASASEPNLLQPNSGIARGSTDALNPLHLDDQQIYGKHQGYFENSVCVSSVPTDLNLAGDLKSPNKDNWSLEFFTNTSSIAAKNYDIADFAERKEYEIDANSLNNTQEMKEMAENGGTKTAFAAFKKYDSCSVSSSDTDMTSFRREGSYLEAMGNRVDLSDDEYNSCYKENIRKSTIVEFDKPILNTISETSIQSFNDSDNKLDLMFSSTPIATQTRNVVSTPNLSAIRNDNHIEIYEIEASTSTQNLPRKSSLVNRSTSTSGVSDEEKTLVSAKSFGGSANSKGVHFCPVVAEVNWHDYNSETTTEKESSYSLSSTPEPELNLPKPKPPTPPLIRPKPRRIPSPVNTRISTSEPELQKTPVESPILKTDLDYEYIPLKPRTLSQPDIGSFRRRGSKLVRKDGDGSVLVSYVDGDGVKYKHTHLGDVYQSMPPTPASGHVSDSSRSSKNNAPQPKLLEKDKHAKPREFQPAMEPAAVPTRREPKKSGKLGGFFSRLASFRFSTRKSAEEKNKLKKKDSKSASDIVAMPAQQRVATKEDYIYIPLKGPEKPKPPPPQDNNNQQVSTTKAKAQDAVVNETSACISAKPPLPKVPPRVVGASVKRRTGEAFAQPVRPEYRTIDSGDALPRPMEPMGLIETDLDTEVTVITSGAHVKTRSLMNLGAEAPPRSLAAPPHPTRPHKSMEFLLDKQNLKVVEPPENELQKGERVMSEHQLRIQRSLQKLTIPDWYKQYQAPREGFLLKNKNPPNRERWTGTSSKTPSLSSLGSNTQSPIILSPTPHSQPFVRWSTSKLNSTASSPCASTRSSFNTRQPNGSISPSSVRSSFSYRQPYLGWRSQERLTRPRTPAERLASSLLVQNQNQQQCTATQESPEIQTSIKEVTSAIVHYVSGLKPEFAANVDGSSQPRSSSVSPRGSQKLCWLESSFVGTRPLDTPQTPVTLAESHTSTPPPSSNLRLELQKTHNDVSSQPLVGHTKPSPSSTTLEDVLDSLLGLPPSTRAPSPSHQETASANTSPSHLGEESRAAEQFRRHSEGSEPLTKQAPIPRRVSFHSSPVLRCRYSRCGRVVSAASNEARAFKHCHNCSYMYCSRACRRAHWEKHRKSCLFSRVGTLCRQVLAAAKEQQDTLLRISKIARRGYLSHGAGAVKCLFRCPEEAEKFLTGGLSHLGELTYVRWTDLLPTEMGPQMYTELVKMCKNYNPDTKLVLYVIVCVISEVPAKSAVKWERQLVSRCAKMRLSKNVPIPERDTTENLETLVLTCTPTKDAKAREHVFSNIQNELKIRGVSLRKQYPEVYQQLCVYVEGKCQEFIPVTVYPKDDITGKSFMCIIMLDSDPEGVRKVSAAGVPVNIVNLLQNCDL</sequence>
<feature type="region of interest" description="Disordered" evidence="1">
    <location>
        <begin position="716"/>
        <end position="775"/>
    </location>
</feature>
<evidence type="ECO:0000313" key="3">
    <source>
        <dbReference type="EMBL" id="KAF2898852.1"/>
    </source>
</evidence>
<feature type="region of interest" description="Disordered" evidence="1">
    <location>
        <begin position="957"/>
        <end position="984"/>
    </location>
</feature>
<feature type="region of interest" description="Disordered" evidence="1">
    <location>
        <begin position="219"/>
        <end position="247"/>
    </location>
</feature>
<evidence type="ECO:0000313" key="4">
    <source>
        <dbReference type="Proteomes" id="UP000801492"/>
    </source>
</evidence>
<feature type="region of interest" description="Disordered" evidence="1">
    <location>
        <begin position="840"/>
        <end position="903"/>
    </location>
</feature>
<evidence type="ECO:0000256" key="1">
    <source>
        <dbReference type="SAM" id="MobiDB-lite"/>
    </source>
</evidence>
<feature type="compositionally biased region" description="Low complexity" evidence="1">
    <location>
        <begin position="725"/>
        <end position="739"/>
    </location>
</feature>
<dbReference type="GO" id="GO:0043296">
    <property type="term" value="C:apical junction complex"/>
    <property type="evidence" value="ECO:0007669"/>
    <property type="project" value="TreeGrafter"/>
</dbReference>
<reference evidence="3" key="1">
    <citation type="submission" date="2019-08" db="EMBL/GenBank/DDBJ databases">
        <title>The genome of the North American firefly Photinus pyralis.</title>
        <authorList>
            <consortium name="Photinus pyralis genome working group"/>
            <person name="Fallon T.R."/>
            <person name="Sander Lower S.E."/>
            <person name="Weng J.-K."/>
        </authorList>
    </citation>
    <scope>NUCLEOTIDE SEQUENCE</scope>
    <source>
        <strain evidence="3">TRF0915ILg1</strain>
        <tissue evidence="3">Whole body</tissue>
    </source>
</reference>
<feature type="compositionally biased region" description="Basic and acidic residues" evidence="1">
    <location>
        <begin position="180"/>
        <end position="193"/>
    </location>
</feature>